<dbReference type="EMBL" id="CP000113">
    <property type="protein sequence ID" value="ABF88746.1"/>
    <property type="molecule type" value="Genomic_DNA"/>
</dbReference>
<dbReference type="KEGG" id="mxa:MXAN_0789"/>
<dbReference type="HOGENOM" id="CLU_3120173_0_0_7"/>
<reference evidence="1 2" key="1">
    <citation type="journal article" date="2006" name="Proc. Natl. Acad. Sci. U.S.A.">
        <title>Evolution of sensory complexity recorded in a myxobacterial genome.</title>
        <authorList>
            <person name="Goldman B.S."/>
            <person name="Nierman W.C."/>
            <person name="Kaiser D."/>
            <person name="Slater S.C."/>
            <person name="Durkin A.S."/>
            <person name="Eisen J.A."/>
            <person name="Ronning C.M."/>
            <person name="Barbazuk W.B."/>
            <person name="Blanchard M."/>
            <person name="Field C."/>
            <person name="Halling C."/>
            <person name="Hinkle G."/>
            <person name="Iartchuk O."/>
            <person name="Kim H.S."/>
            <person name="Mackenzie C."/>
            <person name="Madupu R."/>
            <person name="Miller N."/>
            <person name="Shvartsbeyn A."/>
            <person name="Sullivan S.A."/>
            <person name="Vaudin M."/>
            <person name="Wiegand R."/>
            <person name="Kaplan H.B."/>
        </authorList>
    </citation>
    <scope>NUCLEOTIDE SEQUENCE [LARGE SCALE GENOMIC DNA]</scope>
    <source>
        <strain evidence="2">DK1622</strain>
    </source>
</reference>
<protein>
    <submittedName>
        <fullName evidence="1">Uncharacterized protein</fullName>
    </submittedName>
</protein>
<dbReference type="Proteomes" id="UP000002402">
    <property type="component" value="Chromosome"/>
</dbReference>
<name>Q1DE71_MYXXD</name>
<sequence length="50" mass="5514">MTNLALNVSQFLDADVGTDQRDMLLGFIDEAVKSADRVDFSQDLKRIGIA</sequence>
<keyword evidence="2" id="KW-1185">Reference proteome</keyword>
<dbReference type="EnsemblBacteria" id="ABF88746">
    <property type="protein sequence ID" value="ABF88746"/>
    <property type="gene ID" value="MXAN_0789"/>
</dbReference>
<evidence type="ECO:0000313" key="2">
    <source>
        <dbReference type="Proteomes" id="UP000002402"/>
    </source>
</evidence>
<evidence type="ECO:0000313" key="1">
    <source>
        <dbReference type="EMBL" id="ABF88746.1"/>
    </source>
</evidence>
<organism evidence="1 2">
    <name type="scientific">Myxococcus xanthus (strain DK1622)</name>
    <dbReference type="NCBI Taxonomy" id="246197"/>
    <lineage>
        <taxon>Bacteria</taxon>
        <taxon>Pseudomonadati</taxon>
        <taxon>Myxococcota</taxon>
        <taxon>Myxococcia</taxon>
        <taxon>Myxococcales</taxon>
        <taxon>Cystobacterineae</taxon>
        <taxon>Myxococcaceae</taxon>
        <taxon>Myxococcus</taxon>
    </lineage>
</organism>
<proteinExistence type="predicted"/>
<gene>
    <name evidence="1" type="ordered locus">MXAN_0789</name>
</gene>
<dbReference type="AlphaFoldDB" id="Q1DE71"/>
<accession>Q1DE71</accession>